<proteinExistence type="predicted"/>
<reference evidence="1 2" key="1">
    <citation type="journal article" date="2014" name="Nature">
        <title>An environmental bacterial taxon with a large and distinct metabolic repertoire.</title>
        <authorList>
            <person name="Wilson M.C."/>
            <person name="Mori T."/>
            <person name="Ruckert C."/>
            <person name="Uria A.R."/>
            <person name="Helf M.J."/>
            <person name="Takada K."/>
            <person name="Gernert C."/>
            <person name="Steffens U.A."/>
            <person name="Heycke N."/>
            <person name="Schmitt S."/>
            <person name="Rinke C."/>
            <person name="Helfrich E.J."/>
            <person name="Brachmann A.O."/>
            <person name="Gurgui C."/>
            <person name="Wakimoto T."/>
            <person name="Kracht M."/>
            <person name="Crusemann M."/>
            <person name="Hentschel U."/>
            <person name="Abe I."/>
            <person name="Matsunaga S."/>
            <person name="Kalinowski J."/>
            <person name="Takeyama H."/>
            <person name="Piel J."/>
        </authorList>
    </citation>
    <scope>NUCLEOTIDE SEQUENCE [LARGE SCALE GENOMIC DNA]</scope>
    <source>
        <strain evidence="2">TSY2</strain>
    </source>
</reference>
<evidence type="ECO:0000313" key="2">
    <source>
        <dbReference type="Proteomes" id="UP000019140"/>
    </source>
</evidence>
<dbReference type="AlphaFoldDB" id="W4LIA7"/>
<organism evidence="1 2">
    <name type="scientific">Candidatus Entotheonella gemina</name>
    <dbReference type="NCBI Taxonomy" id="1429439"/>
    <lineage>
        <taxon>Bacteria</taxon>
        <taxon>Pseudomonadati</taxon>
        <taxon>Nitrospinota/Tectimicrobiota group</taxon>
        <taxon>Candidatus Tectimicrobiota</taxon>
        <taxon>Candidatus Entotheonellia</taxon>
        <taxon>Candidatus Entotheonellales</taxon>
        <taxon>Candidatus Entotheonellaceae</taxon>
        <taxon>Candidatus Entotheonella</taxon>
    </lineage>
</organism>
<keyword evidence="2" id="KW-1185">Reference proteome</keyword>
<evidence type="ECO:0000313" key="1">
    <source>
        <dbReference type="EMBL" id="ETW97717.1"/>
    </source>
</evidence>
<accession>W4LIA7</accession>
<gene>
    <name evidence="1" type="ORF">ETSY2_44100</name>
</gene>
<dbReference type="EMBL" id="AZHX01002023">
    <property type="protein sequence ID" value="ETW97717.1"/>
    <property type="molecule type" value="Genomic_DNA"/>
</dbReference>
<dbReference type="Proteomes" id="UP000019140">
    <property type="component" value="Unassembled WGS sequence"/>
</dbReference>
<protein>
    <submittedName>
        <fullName evidence="1">Uncharacterized protein</fullName>
    </submittedName>
</protein>
<comment type="caution">
    <text evidence="1">The sequence shown here is derived from an EMBL/GenBank/DDBJ whole genome shotgun (WGS) entry which is preliminary data.</text>
</comment>
<dbReference type="HOGENOM" id="CLU_3059661_0_0_7"/>
<name>W4LIA7_9BACT</name>
<sequence length="53" mass="6108">MNYHEILINTDTASFIYIKVGYITFILTECHIGQLPCCKHMRPLFGTNAESMQ</sequence>